<dbReference type="InterPro" id="IPR042099">
    <property type="entry name" value="ANL_N_sf"/>
</dbReference>
<organism evidence="5 6">
    <name type="scientific">Panagrolaimus superbus</name>
    <dbReference type="NCBI Taxonomy" id="310955"/>
    <lineage>
        <taxon>Eukaryota</taxon>
        <taxon>Metazoa</taxon>
        <taxon>Ecdysozoa</taxon>
        <taxon>Nematoda</taxon>
        <taxon>Chromadorea</taxon>
        <taxon>Rhabditida</taxon>
        <taxon>Tylenchina</taxon>
        <taxon>Panagrolaimomorpha</taxon>
        <taxon>Panagrolaimoidea</taxon>
        <taxon>Panagrolaimidae</taxon>
        <taxon>Panagrolaimus</taxon>
    </lineage>
</organism>
<feature type="domain" description="AMP-dependent synthetase/ligase" evidence="4">
    <location>
        <begin position="79"/>
        <end position="487"/>
    </location>
</feature>
<dbReference type="AlphaFoldDB" id="A0A914YAR4"/>
<evidence type="ECO:0000256" key="3">
    <source>
        <dbReference type="ARBA" id="ARBA00026121"/>
    </source>
</evidence>
<dbReference type="Proteomes" id="UP000887577">
    <property type="component" value="Unplaced"/>
</dbReference>
<dbReference type="PANTHER" id="PTHR43272">
    <property type="entry name" value="LONG-CHAIN-FATTY-ACID--COA LIGASE"/>
    <property type="match status" value="1"/>
</dbReference>
<protein>
    <recommendedName>
        <fullName evidence="3">long-chain-fatty-acid--CoA ligase</fullName>
        <ecNumber evidence="3">6.2.1.3</ecNumber>
    </recommendedName>
</protein>
<dbReference type="EC" id="6.2.1.3" evidence="3"/>
<dbReference type="WBParaSite" id="PSU_v2.g14589.t1">
    <property type="protein sequence ID" value="PSU_v2.g14589.t1"/>
    <property type="gene ID" value="PSU_v2.g14589"/>
</dbReference>
<dbReference type="GO" id="GO:0004467">
    <property type="term" value="F:long-chain fatty acid-CoA ligase activity"/>
    <property type="evidence" value="ECO:0007669"/>
    <property type="project" value="UniProtKB-EC"/>
</dbReference>
<dbReference type="SUPFAM" id="SSF56801">
    <property type="entry name" value="Acetyl-CoA synthetase-like"/>
    <property type="match status" value="1"/>
</dbReference>
<evidence type="ECO:0000259" key="4">
    <source>
        <dbReference type="Pfam" id="PF00501"/>
    </source>
</evidence>
<name>A0A914YAR4_9BILA</name>
<dbReference type="Pfam" id="PF00501">
    <property type="entry name" value="AMP-binding"/>
    <property type="match status" value="1"/>
</dbReference>
<dbReference type="GO" id="GO:0016020">
    <property type="term" value="C:membrane"/>
    <property type="evidence" value="ECO:0007669"/>
    <property type="project" value="TreeGrafter"/>
</dbReference>
<dbReference type="GO" id="GO:0005783">
    <property type="term" value="C:endoplasmic reticulum"/>
    <property type="evidence" value="ECO:0007669"/>
    <property type="project" value="TreeGrafter"/>
</dbReference>
<evidence type="ECO:0000313" key="5">
    <source>
        <dbReference type="Proteomes" id="UP000887577"/>
    </source>
</evidence>
<evidence type="ECO:0000256" key="1">
    <source>
        <dbReference type="ARBA" id="ARBA00022598"/>
    </source>
</evidence>
<sequence length="635" mass="71043">MPAAASKIVPTYPKHPKFENYSRILPGEERIHESVLVPEGKLLKGPADESVKTLFDLLQRGIRVSGNGEFVGERKGPNKEYTWLRYQQMATNSQLIGSGLIALGVKPSAESRVGIAGINSSEYLTATFALVSYSMINVPLYQNYKFEALIEIVNNCELEVIFCDNLERALTFQNASSKMPSLKKIIIFHTDKPLFANGKTNKGAVELIEWDYLLKLGENNLSPVSPPEPDDVYIICNTSGTTGRPKGVQLSHKAILTAMGGLYHQWCIDPNCMIFDKDDIYLSFLSPAHVYEQLMQAFIIYNGAKLGLYSGNIGKLLDDMQILKPTIVSLVPRLLNKFHDSIWAKVLQANWIKRILFRFAINAKIRHLKQGNLSYNTFWDRWILNPIRRMFGGNLRLVTSGGAPITAKVMNFSKIIYGAPLVEGYGQSECSAAGTVSMISDTGNGHVGGPAAWAQVKLSDVEELNYFSADDKGEVCFRGSAVMSGYFREPELTAKAIDSDGWLHTGDIGYAWVTVISKICDYCNSVKNLKFKYIFHTITFRQWLPNGSLRIIDRKNNFFKLAQGDFVSPEQVENVYSQHELVNQIFVDGKTTESFLIAIIVVNDKALEAELGKPSNSRYKALVDKEPDFLDNQYD</sequence>
<dbReference type="PANTHER" id="PTHR43272:SF89">
    <property type="entry name" value="LONG-CHAIN-FATTY-ACID--COA LIGASE"/>
    <property type="match status" value="1"/>
</dbReference>
<reference evidence="6" key="1">
    <citation type="submission" date="2022-11" db="UniProtKB">
        <authorList>
            <consortium name="WormBaseParasite"/>
        </authorList>
    </citation>
    <scope>IDENTIFICATION</scope>
</reference>
<evidence type="ECO:0000256" key="2">
    <source>
        <dbReference type="ARBA" id="ARBA00022832"/>
    </source>
</evidence>
<dbReference type="PROSITE" id="PS00455">
    <property type="entry name" value="AMP_BINDING"/>
    <property type="match status" value="1"/>
</dbReference>
<dbReference type="Gene3D" id="3.40.50.12780">
    <property type="entry name" value="N-terminal domain of ligase-like"/>
    <property type="match status" value="1"/>
</dbReference>
<keyword evidence="2" id="KW-0276">Fatty acid metabolism</keyword>
<keyword evidence="2" id="KW-0443">Lipid metabolism</keyword>
<keyword evidence="5" id="KW-1185">Reference proteome</keyword>
<dbReference type="InterPro" id="IPR000873">
    <property type="entry name" value="AMP-dep_synth/lig_dom"/>
</dbReference>
<proteinExistence type="predicted"/>
<accession>A0A914YAR4</accession>
<dbReference type="InterPro" id="IPR020845">
    <property type="entry name" value="AMP-binding_CS"/>
</dbReference>
<evidence type="ECO:0000313" key="6">
    <source>
        <dbReference type="WBParaSite" id="PSU_v2.g14589.t1"/>
    </source>
</evidence>
<keyword evidence="1" id="KW-0436">Ligase</keyword>